<dbReference type="SUPFAM" id="SSF141868">
    <property type="entry name" value="EAL domain-like"/>
    <property type="match status" value="1"/>
</dbReference>
<dbReference type="InterPro" id="IPR050706">
    <property type="entry name" value="Cyclic-di-GMP_PDE-like"/>
</dbReference>
<dbReference type="AlphaFoldDB" id="A0A8B4S3B1"/>
<dbReference type="Gene3D" id="3.40.50.2300">
    <property type="match status" value="1"/>
</dbReference>
<sequence length="745" mass="81278">MLFERPLLFLNAFSGDEARQLLLSETDLAVVILDLAMERAGVRIDLVHFIRHAAALRNTRIILLSGQPGQEPGLDALIENDISDYRTRAELTADRLHVIVATAVRSYKQLCAADTSRGGLEHVLRSSASLLEIKDCYEFASGVLTQLAALLKVAQVGVVCAQEVANPDGCYFVQAATGRFSELIGRPLELLPQTSELGLLRKAVEGRCNVYGETGGLALHIGHDDGQNFVVFIDVPRHHAVLHPQLLDVFCANLSTLLHNRGLLGRLKESAYHDPLVNLPNRAHFVEAVDECARQGLHDYILALIDIDDFSATNDLMGHLFGDRLLERVARCLEDVLPGDVLLARLGADTFGVLGAIGQVQPRRLLECVRQPLSIDGAPYKVSLTCGYVLLPQEFRAGADLVKDATIALKRAKRDHRGQVLRYSDQMGSEARSRALLLSELREAIENRELFLVYQPQLNLVTHSVVGIEALLRWRTEDGRFVPPDKFIPVAEHSGLIVALGQWVLMAACAAMRELLDAGVAPQRIAVNVSTVQLQDPGFLEIVCAALASSGLRGDHLELEITESVAALPTDLLKSTLSALRAEGVSIAIDDFGTGYSSLSYLEQLPLDRIKIDRSFVCQLSEPDGARIAEMVVQLGRKLGLSVLAEGIEDATVCQALLAMDCYEGQGYYIARPMNKSALLEWLQAHCLDADAESRTQLMAPPVELSFDSRSAAAFGAEQSVAPVLPAVSSSSRHGVRDRDRHTCA</sequence>
<dbReference type="RefSeq" id="WP_034349834.1">
    <property type="nucleotide sequence ID" value="NZ_BBJZ01000008.1"/>
</dbReference>
<evidence type="ECO:0000313" key="3">
    <source>
        <dbReference type="EMBL" id="SUY77396.1"/>
    </source>
</evidence>
<accession>A0A8B4S3B1</accession>
<reference evidence="3 4" key="1">
    <citation type="submission" date="2018-06" db="EMBL/GenBank/DDBJ databases">
        <authorList>
            <consortium name="Pathogen Informatics"/>
            <person name="Doyle S."/>
        </authorList>
    </citation>
    <scope>NUCLEOTIDE SEQUENCE [LARGE SCALE GENOMIC DNA]</scope>
    <source>
        <strain evidence="3 4">NCTC10698</strain>
    </source>
</reference>
<dbReference type="InterPro" id="IPR029787">
    <property type="entry name" value="Nucleotide_cyclase"/>
</dbReference>
<dbReference type="CDD" id="cd01949">
    <property type="entry name" value="GGDEF"/>
    <property type="match status" value="1"/>
</dbReference>
<dbReference type="InterPro" id="IPR000160">
    <property type="entry name" value="GGDEF_dom"/>
</dbReference>
<feature type="domain" description="EAL" evidence="1">
    <location>
        <begin position="434"/>
        <end position="687"/>
    </location>
</feature>
<dbReference type="EMBL" id="UFXL01000001">
    <property type="protein sequence ID" value="SUY77396.1"/>
    <property type="molecule type" value="Genomic_DNA"/>
</dbReference>
<feature type="domain" description="GGDEF" evidence="2">
    <location>
        <begin position="298"/>
        <end position="425"/>
    </location>
</feature>
<comment type="caution">
    <text evidence="3">The sequence shown here is derived from an EMBL/GenBank/DDBJ whole genome shotgun (WGS) entry which is preliminary data.</text>
</comment>
<dbReference type="Pfam" id="PF00990">
    <property type="entry name" value="GGDEF"/>
    <property type="match status" value="1"/>
</dbReference>
<organism evidence="3 4">
    <name type="scientific">Comamonas testosteroni</name>
    <name type="common">Pseudomonas testosteroni</name>
    <dbReference type="NCBI Taxonomy" id="285"/>
    <lineage>
        <taxon>Bacteria</taxon>
        <taxon>Pseudomonadati</taxon>
        <taxon>Pseudomonadota</taxon>
        <taxon>Betaproteobacteria</taxon>
        <taxon>Burkholderiales</taxon>
        <taxon>Comamonadaceae</taxon>
        <taxon>Comamonas</taxon>
    </lineage>
</organism>
<dbReference type="GeneID" id="63999590"/>
<dbReference type="Gene3D" id="3.30.70.270">
    <property type="match status" value="1"/>
</dbReference>
<dbReference type="SMART" id="SM00052">
    <property type="entry name" value="EAL"/>
    <property type="match status" value="1"/>
</dbReference>
<dbReference type="PROSITE" id="PS50883">
    <property type="entry name" value="EAL"/>
    <property type="match status" value="1"/>
</dbReference>
<dbReference type="SUPFAM" id="SSF55073">
    <property type="entry name" value="Nucleotide cyclase"/>
    <property type="match status" value="1"/>
</dbReference>
<dbReference type="PROSITE" id="PS50887">
    <property type="entry name" value="GGDEF"/>
    <property type="match status" value="1"/>
</dbReference>
<protein>
    <submittedName>
        <fullName evidence="3">Bacteriophytochrome cph2</fullName>
    </submittedName>
</protein>
<dbReference type="PANTHER" id="PTHR33121:SF70">
    <property type="entry name" value="SIGNALING PROTEIN YKOW"/>
    <property type="match status" value="1"/>
</dbReference>
<proteinExistence type="predicted"/>
<evidence type="ECO:0000259" key="1">
    <source>
        <dbReference type="PROSITE" id="PS50883"/>
    </source>
</evidence>
<dbReference type="GO" id="GO:0071111">
    <property type="term" value="F:cyclic-guanylate-specific phosphodiesterase activity"/>
    <property type="evidence" value="ECO:0007669"/>
    <property type="project" value="InterPro"/>
</dbReference>
<dbReference type="Proteomes" id="UP000255070">
    <property type="component" value="Unassembled WGS sequence"/>
</dbReference>
<evidence type="ECO:0000313" key="4">
    <source>
        <dbReference type="Proteomes" id="UP000255070"/>
    </source>
</evidence>
<evidence type="ECO:0000259" key="2">
    <source>
        <dbReference type="PROSITE" id="PS50887"/>
    </source>
</evidence>
<dbReference type="InterPro" id="IPR043128">
    <property type="entry name" value="Rev_trsase/Diguanyl_cyclase"/>
</dbReference>
<dbReference type="Pfam" id="PF00563">
    <property type="entry name" value="EAL"/>
    <property type="match status" value="1"/>
</dbReference>
<keyword evidence="4" id="KW-1185">Reference proteome</keyword>
<dbReference type="Gene3D" id="3.20.20.450">
    <property type="entry name" value="EAL domain"/>
    <property type="match status" value="1"/>
</dbReference>
<dbReference type="NCBIfam" id="TIGR00254">
    <property type="entry name" value="GGDEF"/>
    <property type="match status" value="1"/>
</dbReference>
<gene>
    <name evidence="3" type="primary">cph2_4</name>
    <name evidence="3" type="ORF">NCTC10698_02296</name>
</gene>
<dbReference type="Pfam" id="PF11849">
    <property type="entry name" value="DUF3369"/>
    <property type="match status" value="1"/>
</dbReference>
<name>A0A8B4S3B1_COMTE</name>
<dbReference type="PANTHER" id="PTHR33121">
    <property type="entry name" value="CYCLIC DI-GMP PHOSPHODIESTERASE PDEF"/>
    <property type="match status" value="1"/>
</dbReference>
<dbReference type="InterPro" id="IPR021800">
    <property type="entry name" value="DUF3369"/>
</dbReference>
<dbReference type="InterPro" id="IPR001633">
    <property type="entry name" value="EAL_dom"/>
</dbReference>
<dbReference type="SMART" id="SM00267">
    <property type="entry name" value="GGDEF"/>
    <property type="match status" value="1"/>
</dbReference>
<dbReference type="InterPro" id="IPR035919">
    <property type="entry name" value="EAL_sf"/>
</dbReference>
<dbReference type="CDD" id="cd01948">
    <property type="entry name" value="EAL"/>
    <property type="match status" value="1"/>
</dbReference>